<evidence type="ECO:0000313" key="1">
    <source>
        <dbReference type="EMBL" id="MXR56782.1"/>
    </source>
</evidence>
<dbReference type="Proteomes" id="UP001193441">
    <property type="component" value="Unassembled WGS sequence"/>
</dbReference>
<accession>A0AAW9XGR8</accession>
<organism evidence="1 2">
    <name type="scientific">Mesomycoplasma flocculare</name>
    <name type="common">Mycoplasma flocculare</name>
    <dbReference type="NCBI Taxonomy" id="2128"/>
    <lineage>
        <taxon>Bacteria</taxon>
        <taxon>Bacillati</taxon>
        <taxon>Mycoplasmatota</taxon>
        <taxon>Mycoplasmoidales</taxon>
        <taxon>Metamycoplasmataceae</taxon>
        <taxon>Mesomycoplasma</taxon>
    </lineage>
</organism>
<evidence type="ECO:0000313" key="2">
    <source>
        <dbReference type="Proteomes" id="UP001193441"/>
    </source>
</evidence>
<name>A0AAW9XGR8_MESFC</name>
<comment type="caution">
    <text evidence="1">The sequence shown here is derived from an EMBL/GenBank/DDBJ whole genome shotgun (WGS) entry which is preliminary data.</text>
</comment>
<gene>
    <name evidence="1" type="ORF">DR094_02090</name>
</gene>
<dbReference type="Gene3D" id="3.40.50.300">
    <property type="entry name" value="P-loop containing nucleotide triphosphate hydrolases"/>
    <property type="match status" value="1"/>
</dbReference>
<reference evidence="1" key="1">
    <citation type="submission" date="2018-07" db="EMBL/GenBank/DDBJ databases">
        <title>Genetic characterization of Mycoplasma hyopneumoniae, M. hyorhinis and M. flocculare isolates through whole genome sequencing analysis: comparative analysis of sequence types and putative genes involved in virulence.</title>
        <authorList>
            <person name="Fourour S."/>
            <person name="Lucas P."/>
            <person name="Touzain F."/>
            <person name="Tocqueville V."/>
            <person name="Kempf I."/>
            <person name="Marois-Crehan C."/>
        </authorList>
    </citation>
    <scope>NUCLEOTIDE SEQUENCE</scope>
    <source>
        <strain evidence="1">MF22</strain>
    </source>
</reference>
<dbReference type="InterPro" id="IPR027417">
    <property type="entry name" value="P-loop_NTPase"/>
</dbReference>
<protein>
    <submittedName>
        <fullName evidence="1">Uncharacterized protein</fullName>
    </submittedName>
</protein>
<dbReference type="CDD" id="cd18785">
    <property type="entry name" value="SF2_C"/>
    <property type="match status" value="1"/>
</dbReference>
<feature type="non-terminal residue" evidence="1">
    <location>
        <position position="1"/>
    </location>
</feature>
<dbReference type="EMBL" id="QQRD01000003">
    <property type="protein sequence ID" value="MXR56782.1"/>
    <property type="molecule type" value="Genomic_DNA"/>
</dbReference>
<proteinExistence type="predicted"/>
<sequence>SVKLLKTEKHHNFGLEPDLEYDNEAILNLACQQFRKIKEKYNDDQNEKGLIGINPAMLIQVDNSSLKDQEKATEFTKNIEKIIAILEKNGLSWLKYFDQNDKATNLRHKKDYTLGDISKNSSAIDVIIFKIGPAVGWNIPRACMLVQLRNISSTNLSIQTIGRIKRNPNPEYQYKEKSEANNYYIYSNLDRSEISKKLTLKDEYLSETFLEGRIEAETKNSASFSIFDYQKYEKMFLEKINSYFCKNCKNKNCKNLTSWHNLDAEEISGHFNRKWNDEKEYFQTRQYLVAIQIKYGDSWLSASKIYNIIELEIYLNKLKTENKKYFSAKIKQYFENIWEKLSQNAANQCSYQLFWYIIYKYFLTEIKEIYKQTWKTQIDHNNINYKIEKDTKKLPREYLLSFENTNNQVKISDKNFAYQEEKNKKEFNFSFDSKAEKFFVYQLNDEIKKIPNIRVWSKNPLPKGISFQYLNSDYEISNSYPDFIIKNKDHYIYLEIKTFKNDIDKNKTLKLYENYQKYIATNFARDIKLTMIICLVNISHKWSKKELYFAGASTIASLNKILRLSDTNPKPEDIHNQIKSNSSLSLKDLLNYQ</sequence>
<dbReference type="AlphaFoldDB" id="A0AAW9XGR8"/>
<dbReference type="RefSeq" id="WP_160583931.1">
    <property type="nucleotide sequence ID" value="NZ_QQRD01000003.1"/>
</dbReference>